<evidence type="ECO:0000313" key="3">
    <source>
        <dbReference type="EMBL" id="WQG89803.1"/>
    </source>
</evidence>
<name>A0A1K1M7W0_9BACT</name>
<dbReference type="OrthoDB" id="9810174at2"/>
<dbReference type="EMBL" id="CP140154">
    <property type="protein sequence ID" value="WQG89803.1"/>
    <property type="molecule type" value="Genomic_DNA"/>
</dbReference>
<accession>A0A1K1M7W0</accession>
<dbReference type="InterPro" id="IPR011083">
    <property type="entry name" value="Phage_tail_collar_dom"/>
</dbReference>
<keyword evidence="5" id="KW-1185">Reference proteome</keyword>
<reference evidence="3 5" key="2">
    <citation type="submission" date="2023-11" db="EMBL/GenBank/DDBJ databases">
        <title>MicrobeMod: A computational toolkit for identifying prokaryotic methylation and restriction-modification with nanopore sequencing.</title>
        <authorList>
            <person name="Crits-Christoph A."/>
            <person name="Kang S.C."/>
            <person name="Lee H."/>
            <person name="Ostrov N."/>
        </authorList>
    </citation>
    <scope>NUCLEOTIDE SEQUENCE [LARGE SCALE GENOMIC DNA]</scope>
    <source>
        <strain evidence="3 5">ATCC 23090</strain>
    </source>
</reference>
<sequence length="183" mass="18838">MNGFIGEIRAFGFNFVPRGWLPCDGSIVAIQAQSTLFSVIGTQFGGNGTSTFKLPDLRGVAATGVNIAQSGWNVPGITAGSETVTLTVDTIPAHNHMVGAVTRSSAAQLTEATNVPAPTSYLTNAFSSGANQGIIAYANTSAGATLHPLSISVTGDSQGHNNMSPNLAMTYCICSEGIYPSRP</sequence>
<evidence type="ECO:0000313" key="5">
    <source>
        <dbReference type="Proteomes" id="UP001326715"/>
    </source>
</evidence>
<dbReference type="Gene3D" id="3.90.1340.10">
    <property type="entry name" value="Phage tail collar domain"/>
    <property type="match status" value="1"/>
</dbReference>
<dbReference type="Pfam" id="PF07484">
    <property type="entry name" value="Collar"/>
    <property type="match status" value="1"/>
</dbReference>
<protein>
    <submittedName>
        <fullName evidence="2">Microcystin-dependent protein</fullName>
    </submittedName>
    <submittedName>
        <fullName evidence="3">Tail fiber protein</fullName>
    </submittedName>
</protein>
<dbReference type="InterPro" id="IPR037053">
    <property type="entry name" value="Phage_tail_collar_dom_sf"/>
</dbReference>
<evidence type="ECO:0000313" key="4">
    <source>
        <dbReference type="Proteomes" id="UP000183788"/>
    </source>
</evidence>
<evidence type="ECO:0000259" key="1">
    <source>
        <dbReference type="Pfam" id="PF07484"/>
    </source>
</evidence>
<feature type="domain" description="Phage tail collar" evidence="1">
    <location>
        <begin position="6"/>
        <end position="60"/>
    </location>
</feature>
<proteinExistence type="predicted"/>
<evidence type="ECO:0000313" key="2">
    <source>
        <dbReference type="EMBL" id="SFW19183.1"/>
    </source>
</evidence>
<dbReference type="Proteomes" id="UP001326715">
    <property type="component" value="Chromosome"/>
</dbReference>
<dbReference type="EMBL" id="FPIZ01000001">
    <property type="protein sequence ID" value="SFW19183.1"/>
    <property type="molecule type" value="Genomic_DNA"/>
</dbReference>
<dbReference type="SUPFAM" id="SSF88874">
    <property type="entry name" value="Receptor-binding domain of short tail fibre protein gp12"/>
    <property type="match status" value="1"/>
</dbReference>
<dbReference type="Proteomes" id="UP000183788">
    <property type="component" value="Unassembled WGS sequence"/>
</dbReference>
<dbReference type="STRING" id="1004.SAMN05661012_00511"/>
<dbReference type="AlphaFoldDB" id="A0A1K1M7W0"/>
<organism evidence="2 4">
    <name type="scientific">Chitinophaga sancti</name>
    <dbReference type="NCBI Taxonomy" id="1004"/>
    <lineage>
        <taxon>Bacteria</taxon>
        <taxon>Pseudomonadati</taxon>
        <taxon>Bacteroidota</taxon>
        <taxon>Chitinophagia</taxon>
        <taxon>Chitinophagales</taxon>
        <taxon>Chitinophagaceae</taxon>
        <taxon>Chitinophaga</taxon>
    </lineage>
</organism>
<gene>
    <name evidence="2" type="ORF">SAMN05661012_00511</name>
    <name evidence="3" type="ORF">SR876_33260</name>
</gene>
<dbReference type="RefSeq" id="WP_072357024.1">
    <property type="nucleotide sequence ID" value="NZ_CP139972.1"/>
</dbReference>
<reference evidence="2 4" key="1">
    <citation type="submission" date="2016-11" db="EMBL/GenBank/DDBJ databases">
        <authorList>
            <person name="Jaros S."/>
            <person name="Januszkiewicz K."/>
            <person name="Wedrychowicz H."/>
        </authorList>
    </citation>
    <scope>NUCLEOTIDE SEQUENCE [LARGE SCALE GENOMIC DNA]</scope>
    <source>
        <strain evidence="2 4">DSM 784</strain>
    </source>
</reference>